<sequence length="318" mass="35819">MDPIHKKVLASKTSEIMKRISNPVILSAHLETIFTTGDLEEIELKTSQRGATTGTQTMLSLLEKRGPKAFTLFIHALLDPAISCADLADDLEQEERKLRGEAGALIREATSAPASPYQWPDIYDSAGTFNFEQKEVTRGSLVKDMPFTLRTKIEWMMNINNQNDHNWRGLAAAMSLSVDEVRQMEEGKNGKMKGLFYNMIHTKKTIKDLLDLLKHPAVQRLDVIDEIVEGCGLPKEVSENESSELDETDPELKRKLQFDGCFLHPEKYDPVKFLGSGGFAKVYLVIEKRTGRKMASKMFDLGANTSNTQQVKSYNYNL</sequence>
<dbReference type="Gene3D" id="3.30.200.20">
    <property type="entry name" value="Phosphorylase Kinase, domain 1"/>
    <property type="match status" value="1"/>
</dbReference>
<protein>
    <recommendedName>
        <fullName evidence="1">CARD domain-containing protein</fullName>
    </recommendedName>
</protein>
<evidence type="ECO:0000313" key="3">
    <source>
        <dbReference type="Proteomes" id="UP001159427"/>
    </source>
</evidence>
<reference evidence="2 3" key="1">
    <citation type="submission" date="2022-05" db="EMBL/GenBank/DDBJ databases">
        <authorList>
            <consortium name="Genoscope - CEA"/>
            <person name="William W."/>
        </authorList>
    </citation>
    <scope>NUCLEOTIDE SEQUENCE [LARGE SCALE GENOMIC DNA]</scope>
</reference>
<evidence type="ECO:0000313" key="2">
    <source>
        <dbReference type="EMBL" id="CAH3016091.1"/>
    </source>
</evidence>
<dbReference type="EMBL" id="CALNXI010000034">
    <property type="protein sequence ID" value="CAH3016091.1"/>
    <property type="molecule type" value="Genomic_DNA"/>
</dbReference>
<dbReference type="Proteomes" id="UP001159427">
    <property type="component" value="Unassembled WGS sequence"/>
</dbReference>
<evidence type="ECO:0000259" key="1">
    <source>
        <dbReference type="PROSITE" id="PS50209"/>
    </source>
</evidence>
<dbReference type="Gene3D" id="1.10.533.10">
    <property type="entry name" value="Death Domain, Fas"/>
    <property type="match status" value="2"/>
</dbReference>
<comment type="caution">
    <text evidence="2">The sequence shown here is derived from an EMBL/GenBank/DDBJ whole genome shotgun (WGS) entry which is preliminary data.</text>
</comment>
<dbReference type="PROSITE" id="PS50209">
    <property type="entry name" value="CARD"/>
    <property type="match status" value="1"/>
</dbReference>
<feature type="domain" description="CARD" evidence="1">
    <location>
        <begin position="1"/>
        <end position="77"/>
    </location>
</feature>
<dbReference type="InterPro" id="IPR011029">
    <property type="entry name" value="DEATH-like_dom_sf"/>
</dbReference>
<dbReference type="SUPFAM" id="SSF56112">
    <property type="entry name" value="Protein kinase-like (PK-like)"/>
    <property type="match status" value="1"/>
</dbReference>
<dbReference type="InterPro" id="IPR011009">
    <property type="entry name" value="Kinase-like_dom_sf"/>
</dbReference>
<gene>
    <name evidence="2" type="ORF">PEVE_00025257</name>
</gene>
<organism evidence="2 3">
    <name type="scientific">Porites evermanni</name>
    <dbReference type="NCBI Taxonomy" id="104178"/>
    <lineage>
        <taxon>Eukaryota</taxon>
        <taxon>Metazoa</taxon>
        <taxon>Cnidaria</taxon>
        <taxon>Anthozoa</taxon>
        <taxon>Hexacorallia</taxon>
        <taxon>Scleractinia</taxon>
        <taxon>Fungiina</taxon>
        <taxon>Poritidae</taxon>
        <taxon>Porites</taxon>
    </lineage>
</organism>
<name>A0ABN8LJI5_9CNID</name>
<accession>A0ABN8LJI5</accession>
<proteinExistence type="predicted"/>
<dbReference type="InterPro" id="IPR001315">
    <property type="entry name" value="CARD"/>
</dbReference>
<dbReference type="SUPFAM" id="SSF47986">
    <property type="entry name" value="DEATH domain"/>
    <property type="match status" value="2"/>
</dbReference>
<keyword evidence="3" id="KW-1185">Reference proteome</keyword>